<keyword evidence="3" id="KW-1185">Reference proteome</keyword>
<evidence type="ECO:0000313" key="2">
    <source>
        <dbReference type="EMBL" id="KAK3787809.1"/>
    </source>
</evidence>
<evidence type="ECO:0000256" key="1">
    <source>
        <dbReference type="SAM" id="MobiDB-lite"/>
    </source>
</evidence>
<sequence length="71" mass="8024">MRRKQDGENYDRQPDPVHSDPRMRGGLGSTSRQGGSTLFYNAEQLQDTLKHKRLPGDTDSGRHRSLTLTQA</sequence>
<evidence type="ECO:0000313" key="3">
    <source>
        <dbReference type="Proteomes" id="UP001283361"/>
    </source>
</evidence>
<comment type="caution">
    <text evidence="2">The sequence shown here is derived from an EMBL/GenBank/DDBJ whole genome shotgun (WGS) entry which is preliminary data.</text>
</comment>
<feature type="region of interest" description="Disordered" evidence="1">
    <location>
        <begin position="1"/>
        <end position="71"/>
    </location>
</feature>
<gene>
    <name evidence="2" type="ORF">RRG08_038513</name>
</gene>
<feature type="compositionally biased region" description="Polar residues" evidence="1">
    <location>
        <begin position="29"/>
        <end position="47"/>
    </location>
</feature>
<feature type="compositionally biased region" description="Basic and acidic residues" evidence="1">
    <location>
        <begin position="1"/>
        <end position="23"/>
    </location>
</feature>
<reference evidence="2" key="1">
    <citation type="journal article" date="2023" name="G3 (Bethesda)">
        <title>A reference genome for the long-term kleptoplast-retaining sea slug Elysia crispata morphotype clarki.</title>
        <authorList>
            <person name="Eastman K.E."/>
            <person name="Pendleton A.L."/>
            <person name="Shaikh M.A."/>
            <person name="Suttiyut T."/>
            <person name="Ogas R."/>
            <person name="Tomko P."/>
            <person name="Gavelis G."/>
            <person name="Widhalm J.R."/>
            <person name="Wisecaver J.H."/>
        </authorList>
    </citation>
    <scope>NUCLEOTIDE SEQUENCE</scope>
    <source>
        <strain evidence="2">ECLA1</strain>
    </source>
</reference>
<protein>
    <submittedName>
        <fullName evidence="2">Uncharacterized protein</fullName>
    </submittedName>
</protein>
<name>A0AAE1AH99_9GAST</name>
<proteinExistence type="predicted"/>
<dbReference type="EMBL" id="JAWDGP010001837">
    <property type="protein sequence ID" value="KAK3787809.1"/>
    <property type="molecule type" value="Genomic_DNA"/>
</dbReference>
<dbReference type="Proteomes" id="UP001283361">
    <property type="component" value="Unassembled WGS sequence"/>
</dbReference>
<organism evidence="2 3">
    <name type="scientific">Elysia crispata</name>
    <name type="common">lettuce slug</name>
    <dbReference type="NCBI Taxonomy" id="231223"/>
    <lineage>
        <taxon>Eukaryota</taxon>
        <taxon>Metazoa</taxon>
        <taxon>Spiralia</taxon>
        <taxon>Lophotrochozoa</taxon>
        <taxon>Mollusca</taxon>
        <taxon>Gastropoda</taxon>
        <taxon>Heterobranchia</taxon>
        <taxon>Euthyneura</taxon>
        <taxon>Panpulmonata</taxon>
        <taxon>Sacoglossa</taxon>
        <taxon>Placobranchoidea</taxon>
        <taxon>Plakobranchidae</taxon>
        <taxon>Elysia</taxon>
    </lineage>
</organism>
<accession>A0AAE1AH99</accession>
<dbReference type="AlphaFoldDB" id="A0AAE1AH99"/>